<evidence type="ECO:0000256" key="4">
    <source>
        <dbReference type="ARBA" id="ARBA00022475"/>
    </source>
</evidence>
<dbReference type="InterPro" id="IPR001036">
    <property type="entry name" value="Acrflvin-R"/>
</dbReference>
<keyword evidence="8 9" id="KW-0472">Membrane</keyword>
<feature type="transmembrane region" description="Helical" evidence="9">
    <location>
        <begin position="341"/>
        <end position="360"/>
    </location>
</feature>
<keyword evidence="11" id="KW-1185">Reference proteome</keyword>
<evidence type="ECO:0000256" key="1">
    <source>
        <dbReference type="ARBA" id="ARBA00004429"/>
    </source>
</evidence>
<feature type="transmembrane region" description="Helical" evidence="9">
    <location>
        <begin position="397"/>
        <end position="418"/>
    </location>
</feature>
<dbReference type="RefSeq" id="WP_394828066.1">
    <property type="nucleotide sequence ID" value="NZ_CP089984.1"/>
</dbReference>
<keyword evidence="5" id="KW-0997">Cell inner membrane</keyword>
<proteinExistence type="inferred from homology"/>
<dbReference type="SUPFAM" id="SSF82693">
    <property type="entry name" value="Multidrug efflux transporter AcrB pore domain, PN1, PN2, PC1 and PC2 subdomains"/>
    <property type="match status" value="4"/>
</dbReference>
<comment type="subcellular location">
    <subcellularLocation>
        <location evidence="1">Cell inner membrane</location>
        <topology evidence="1">Multi-pass membrane protein</topology>
    </subcellularLocation>
</comment>
<gene>
    <name evidence="10" type="ORF">LZC94_14485</name>
</gene>
<dbReference type="InterPro" id="IPR027463">
    <property type="entry name" value="AcrB_DN_DC_subdom"/>
</dbReference>
<dbReference type="SUPFAM" id="SSF82866">
    <property type="entry name" value="Multidrug efflux transporter AcrB transmembrane domain"/>
    <property type="match status" value="2"/>
</dbReference>
<dbReference type="PANTHER" id="PTHR32063">
    <property type="match status" value="1"/>
</dbReference>
<dbReference type="EMBL" id="CP089984">
    <property type="protein sequence ID" value="WXB18437.1"/>
    <property type="molecule type" value="Genomic_DNA"/>
</dbReference>
<evidence type="ECO:0000313" key="10">
    <source>
        <dbReference type="EMBL" id="WXB18437.1"/>
    </source>
</evidence>
<dbReference type="NCBIfam" id="TIGR00915">
    <property type="entry name" value="2A0602"/>
    <property type="match status" value="1"/>
</dbReference>
<feature type="transmembrane region" description="Helical" evidence="9">
    <location>
        <begin position="998"/>
        <end position="1024"/>
    </location>
</feature>
<dbReference type="Gene3D" id="1.20.1640.10">
    <property type="entry name" value="Multidrug efflux transporter AcrB transmembrane domain"/>
    <property type="match status" value="2"/>
</dbReference>
<dbReference type="Gene3D" id="3.30.70.1430">
    <property type="entry name" value="Multidrug efflux transporter AcrB pore domain"/>
    <property type="match status" value="2"/>
</dbReference>
<dbReference type="PRINTS" id="PR00702">
    <property type="entry name" value="ACRIFLAVINRP"/>
</dbReference>
<dbReference type="SUPFAM" id="SSF82714">
    <property type="entry name" value="Multidrug efflux transporter AcrB TolC docking domain, DN and DC subdomains"/>
    <property type="match status" value="2"/>
</dbReference>
<dbReference type="Gene3D" id="3.30.70.1320">
    <property type="entry name" value="Multidrug efflux transporter AcrB pore domain like"/>
    <property type="match status" value="1"/>
</dbReference>
<feature type="transmembrane region" description="Helical" evidence="9">
    <location>
        <begin position="970"/>
        <end position="992"/>
    </location>
</feature>
<organism evidence="10 11">
    <name type="scientific">Pendulispora albinea</name>
    <dbReference type="NCBI Taxonomy" id="2741071"/>
    <lineage>
        <taxon>Bacteria</taxon>
        <taxon>Pseudomonadati</taxon>
        <taxon>Myxococcota</taxon>
        <taxon>Myxococcia</taxon>
        <taxon>Myxococcales</taxon>
        <taxon>Sorangiineae</taxon>
        <taxon>Pendulisporaceae</taxon>
        <taxon>Pendulispora</taxon>
    </lineage>
</organism>
<evidence type="ECO:0000256" key="8">
    <source>
        <dbReference type="ARBA" id="ARBA00023136"/>
    </source>
</evidence>
<evidence type="ECO:0000256" key="9">
    <source>
        <dbReference type="SAM" id="Phobius"/>
    </source>
</evidence>
<protein>
    <submittedName>
        <fullName evidence="10">Efflux RND transporter permease subunit</fullName>
    </submittedName>
</protein>
<evidence type="ECO:0000256" key="7">
    <source>
        <dbReference type="ARBA" id="ARBA00022989"/>
    </source>
</evidence>
<dbReference type="PANTHER" id="PTHR32063:SF11">
    <property type="entry name" value="CATION OR DRUG EFFLUX SYSTEM PROTEIN"/>
    <property type="match status" value="1"/>
</dbReference>
<keyword evidence="7 9" id="KW-1133">Transmembrane helix</keyword>
<feature type="transmembrane region" description="Helical" evidence="9">
    <location>
        <begin position="471"/>
        <end position="495"/>
    </location>
</feature>
<dbReference type="Gene3D" id="3.30.2090.10">
    <property type="entry name" value="Multidrug efflux transporter AcrB TolC docking domain, DN and DC subdomains"/>
    <property type="match status" value="2"/>
</dbReference>
<feature type="transmembrane region" description="Helical" evidence="9">
    <location>
        <begin position="439"/>
        <end position="459"/>
    </location>
</feature>
<feature type="transmembrane region" description="Helical" evidence="9">
    <location>
        <begin position="892"/>
        <end position="910"/>
    </location>
</feature>
<dbReference type="Pfam" id="PF00873">
    <property type="entry name" value="ACR_tran"/>
    <property type="match status" value="1"/>
</dbReference>
<feature type="transmembrane region" description="Helical" evidence="9">
    <location>
        <begin position="367"/>
        <end position="391"/>
    </location>
</feature>
<sequence>MVDFFIRRVVLALVCAMLIVLSGSVVIPGLPIAKYPKIALPQVQVLSTYVGASAAEVESSVTIPLEQRINGVPGAEYITSTSGNDGTSEISITFSPNRDIDLAAIDVQNRVNEALGLLPADVRTLGVAIRKGGTAYVEGVALFSKDDRYDEQFLSNYADIYVKPAIKRVPGVADVELFGERRFSMRVWLDPSRLASRAIGPSQVVAALREQNVRVAAGSVGSQPAPADLTYQFSVRAIGRLVDPRDFEEVIVKSLPDGTLVRLRDVGRVELGAEDYGTLTSWRGHKTVGVEITQLPGANALDVKKLVDEEVARLAEAFPPGLEQELFYDSTAPVSASIHQVLITLFEAIALVIATIFVFLHGWRATLIPAITIPVSLVGTFVFVALFGFSINTLTLFGLTLATGLVVDDAIVVVENITRVTEEHGLVGMAAASRGMKEVTSAVIATSLVLVAVFIPVSFFPGTTGKIYQQFSLTIAFSVTLSAFNAITLTPALAARLLRPERGPKWAGFRAFDRLLDAVRGAYIALLTRVLCHRFVTLAVFLGLTSATAWVYRKVPGGFLPEEDQGWFIIAVVAPEGANLSTTRRALDRIDVLTAKVPEISGCFSVAGLSAGGGKAPNRGVSYCNLRDWDQRRAPDASLARVIERLRGPLMGIGEAMAYPFAPATISGVGGFGGFQFEMEDKSGNPNIDDLATSMGKLVRAANEDPRLASVFSSFTANDPQLVVEADRKKAKALDVSLDELFATLQIYMGSQYVNDFVFGTQTYRVYVQAEGKSRARPRDIESYYVRSNGGDMIPLGSLVHIKQTTSAQTIDHYNLFRSIEISGAPAAGHSSGEALAAMAQLAKRELPRGIAFEWSGLSREELESGRQTFVVFGLGLVFVFLVLAAQYESFVLPFIILLGVPVGLLGALLGQWCRGYANDVFCQVGLVMMIGLASKNAVLIVEFAKELRGQGTPIVRAAIAASEMRLRPILMTSVPFLLGLFPLLMATGAGAASRRSLGTAVFGGMALSTVLNVFFIPTLYVLVEQLRERVARSKDSLE</sequence>
<dbReference type="Gene3D" id="3.30.70.1440">
    <property type="entry name" value="Multidrug efflux transporter AcrB pore domain"/>
    <property type="match status" value="1"/>
</dbReference>
<keyword evidence="3" id="KW-0813">Transport</keyword>
<comment type="similarity">
    <text evidence="2">Belongs to the resistance-nodulation-cell division (RND) (TC 2.A.6) family.</text>
</comment>
<evidence type="ECO:0000313" key="11">
    <source>
        <dbReference type="Proteomes" id="UP001370348"/>
    </source>
</evidence>
<dbReference type="InterPro" id="IPR004764">
    <property type="entry name" value="MdtF-like"/>
</dbReference>
<accession>A0ABZ2M7F9</accession>
<evidence type="ECO:0000256" key="3">
    <source>
        <dbReference type="ARBA" id="ARBA00022448"/>
    </source>
</evidence>
<reference evidence="10 11" key="1">
    <citation type="submission" date="2021-12" db="EMBL/GenBank/DDBJ databases">
        <title>Discovery of the Pendulisporaceae a myxobacterial family with distinct sporulation behavior and unique specialized metabolism.</title>
        <authorList>
            <person name="Garcia R."/>
            <person name="Popoff A."/>
            <person name="Bader C.D."/>
            <person name="Loehr J."/>
            <person name="Walesch S."/>
            <person name="Walt C."/>
            <person name="Boldt J."/>
            <person name="Bunk B."/>
            <person name="Haeckl F.J.F.P.J."/>
            <person name="Gunesch A.P."/>
            <person name="Birkelbach J."/>
            <person name="Nuebel U."/>
            <person name="Pietschmann T."/>
            <person name="Bach T."/>
            <person name="Mueller R."/>
        </authorList>
    </citation>
    <scope>NUCLEOTIDE SEQUENCE [LARGE SCALE GENOMIC DNA]</scope>
    <source>
        <strain evidence="10 11">MSr11954</strain>
    </source>
</reference>
<dbReference type="Proteomes" id="UP001370348">
    <property type="component" value="Chromosome"/>
</dbReference>
<evidence type="ECO:0000256" key="6">
    <source>
        <dbReference type="ARBA" id="ARBA00022692"/>
    </source>
</evidence>
<keyword evidence="4" id="KW-1003">Cell membrane</keyword>
<evidence type="ECO:0000256" key="2">
    <source>
        <dbReference type="ARBA" id="ARBA00010942"/>
    </source>
</evidence>
<evidence type="ECO:0000256" key="5">
    <source>
        <dbReference type="ARBA" id="ARBA00022519"/>
    </source>
</evidence>
<keyword evidence="6 9" id="KW-0812">Transmembrane</keyword>
<name>A0ABZ2M7F9_9BACT</name>
<feature type="transmembrane region" description="Helical" evidence="9">
    <location>
        <begin position="869"/>
        <end position="886"/>
    </location>
</feature>